<dbReference type="Pfam" id="PF03600">
    <property type="entry name" value="CitMHS"/>
    <property type="match status" value="1"/>
</dbReference>
<feature type="domain" description="Citrate transporter-like" evidence="11">
    <location>
        <begin position="11"/>
        <end position="288"/>
    </location>
</feature>
<gene>
    <name evidence="12" type="ORF">DFJ68_1151</name>
</gene>
<proteinExistence type="inferred from homology"/>
<feature type="transmembrane region" description="Helical" evidence="10">
    <location>
        <begin position="199"/>
        <end position="218"/>
    </location>
</feature>
<protein>
    <submittedName>
        <fullName evidence="12">Arsenite efflux membrane protein ArsB</fullName>
    </submittedName>
</protein>
<dbReference type="InterPro" id="IPR004680">
    <property type="entry name" value="Cit_transptr-like_dom"/>
</dbReference>
<comment type="subcellular location">
    <subcellularLocation>
        <location evidence="1">Cell membrane</location>
        <topology evidence="1">Multi-pass membrane protein</topology>
    </subcellularLocation>
</comment>
<dbReference type="RefSeq" id="WP_121031769.1">
    <property type="nucleotide sequence ID" value="NZ_RBXT01000001.1"/>
</dbReference>
<feature type="transmembrane region" description="Helical" evidence="10">
    <location>
        <begin position="75"/>
        <end position="92"/>
    </location>
</feature>
<evidence type="ECO:0000256" key="1">
    <source>
        <dbReference type="ARBA" id="ARBA00004651"/>
    </source>
</evidence>
<dbReference type="GO" id="GO:0015105">
    <property type="term" value="F:arsenite transmembrane transporter activity"/>
    <property type="evidence" value="ECO:0007669"/>
    <property type="project" value="InterPro"/>
</dbReference>
<name>A0A495XY00_9MICO</name>
<evidence type="ECO:0000256" key="10">
    <source>
        <dbReference type="SAM" id="Phobius"/>
    </source>
</evidence>
<keyword evidence="8 10" id="KW-1133">Transmembrane helix</keyword>
<comment type="similarity">
    <text evidence="2">Belongs to the ArsB family.</text>
</comment>
<evidence type="ECO:0000256" key="2">
    <source>
        <dbReference type="ARBA" id="ARBA00006433"/>
    </source>
</evidence>
<keyword evidence="9 10" id="KW-0472">Membrane</keyword>
<feature type="transmembrane region" description="Helical" evidence="10">
    <location>
        <begin position="337"/>
        <end position="361"/>
    </location>
</feature>
<evidence type="ECO:0000313" key="12">
    <source>
        <dbReference type="EMBL" id="RKT77724.1"/>
    </source>
</evidence>
<evidence type="ECO:0000313" key="13">
    <source>
        <dbReference type="Proteomes" id="UP000278440"/>
    </source>
</evidence>
<evidence type="ECO:0000256" key="9">
    <source>
        <dbReference type="ARBA" id="ARBA00023136"/>
    </source>
</evidence>
<evidence type="ECO:0000256" key="7">
    <source>
        <dbReference type="ARBA" id="ARBA00022849"/>
    </source>
</evidence>
<dbReference type="Proteomes" id="UP000278440">
    <property type="component" value="Unassembled WGS sequence"/>
</dbReference>
<dbReference type="OrthoDB" id="9774335at2"/>
<dbReference type="PANTHER" id="PTHR43302">
    <property type="entry name" value="TRANSPORTER ARSB-RELATED"/>
    <property type="match status" value="1"/>
</dbReference>
<feature type="transmembrane region" description="Helical" evidence="10">
    <location>
        <begin position="230"/>
        <end position="253"/>
    </location>
</feature>
<dbReference type="GO" id="GO:0005886">
    <property type="term" value="C:plasma membrane"/>
    <property type="evidence" value="ECO:0007669"/>
    <property type="project" value="UniProtKB-SubCell"/>
</dbReference>
<sequence length="363" mass="37498">MTDLAALADRVVPVLLFLVFITVVAEICDLVGLFDEAAHLAARVARGRTFVLWLLVVVLACVCTILLSLDTTAVLLTPVAIAVAGQVGVSPLPFAMTTLWLANTASLLLPVSNLTNLLALHRFDALGLSVTDYLSLMWAPALTAIVLTVALVWLLHRRELRGRYEKPGRPEPHDRLLVVAAAVVAAALGPAFVAGITPAWPAGIAAVVLVAVTAWRSPALLRRVSVPWKAAVGVAVLFVVVDLALGFGLGPWLTSVVGTGSGPAELLRLSGIGALTSNGINNLPAYLALEGTADSSPVRLAALLVGVNAGPIVTVWGSLATILWAQRCRSAGLTVSVSRLAVTGLLVAVVVVTGATLALSASA</sequence>
<evidence type="ECO:0000259" key="11">
    <source>
        <dbReference type="Pfam" id="PF03600"/>
    </source>
</evidence>
<organism evidence="12 13">
    <name type="scientific">Terracoccus luteus</name>
    <dbReference type="NCBI Taxonomy" id="53356"/>
    <lineage>
        <taxon>Bacteria</taxon>
        <taxon>Bacillati</taxon>
        <taxon>Actinomycetota</taxon>
        <taxon>Actinomycetes</taxon>
        <taxon>Micrococcales</taxon>
        <taxon>Intrasporangiaceae</taxon>
        <taxon>Terracoccus</taxon>
    </lineage>
</organism>
<comment type="caution">
    <text evidence="12">The sequence shown here is derived from an EMBL/GenBank/DDBJ whole genome shotgun (WGS) entry which is preliminary data.</text>
</comment>
<keyword evidence="4" id="KW-0813">Transport</keyword>
<keyword evidence="7" id="KW-0059">Arsenical resistance</keyword>
<keyword evidence="6 10" id="KW-0812">Transmembrane</keyword>
<accession>A0A495XY00</accession>
<keyword evidence="5" id="KW-1003">Cell membrane</keyword>
<evidence type="ECO:0000256" key="8">
    <source>
        <dbReference type="ARBA" id="ARBA00022989"/>
    </source>
</evidence>
<feature type="transmembrane region" description="Helical" evidence="10">
    <location>
        <begin position="300"/>
        <end position="325"/>
    </location>
</feature>
<dbReference type="AlphaFoldDB" id="A0A495XY00"/>
<feature type="transmembrane region" description="Helical" evidence="10">
    <location>
        <begin position="12"/>
        <end position="34"/>
    </location>
</feature>
<comment type="similarity">
    <text evidence="3">Belongs to the CitM (TC 2.A.11) transporter family.</text>
</comment>
<evidence type="ECO:0000256" key="3">
    <source>
        <dbReference type="ARBA" id="ARBA00009843"/>
    </source>
</evidence>
<feature type="transmembrane region" description="Helical" evidence="10">
    <location>
        <begin position="176"/>
        <end position="193"/>
    </location>
</feature>
<dbReference type="GO" id="GO:0046685">
    <property type="term" value="P:response to arsenic-containing substance"/>
    <property type="evidence" value="ECO:0007669"/>
    <property type="project" value="UniProtKB-KW"/>
</dbReference>
<feature type="transmembrane region" description="Helical" evidence="10">
    <location>
        <begin position="50"/>
        <end position="69"/>
    </location>
</feature>
<evidence type="ECO:0000256" key="5">
    <source>
        <dbReference type="ARBA" id="ARBA00022475"/>
    </source>
</evidence>
<dbReference type="InterPro" id="IPR000802">
    <property type="entry name" value="Arsenical_pump_ArsB"/>
</dbReference>
<keyword evidence="13" id="KW-1185">Reference proteome</keyword>
<reference evidence="12 13" key="1">
    <citation type="submission" date="2018-10" db="EMBL/GenBank/DDBJ databases">
        <title>Sequencing the genomes of 1000 actinobacteria strains.</title>
        <authorList>
            <person name="Klenk H.-P."/>
        </authorList>
    </citation>
    <scope>NUCLEOTIDE SEQUENCE [LARGE SCALE GENOMIC DNA]</scope>
    <source>
        <strain evidence="12 13">DSM 44267</strain>
    </source>
</reference>
<evidence type="ECO:0000256" key="6">
    <source>
        <dbReference type="ARBA" id="ARBA00022692"/>
    </source>
</evidence>
<dbReference type="EMBL" id="RBXT01000001">
    <property type="protein sequence ID" value="RKT77724.1"/>
    <property type="molecule type" value="Genomic_DNA"/>
</dbReference>
<evidence type="ECO:0000256" key="4">
    <source>
        <dbReference type="ARBA" id="ARBA00022448"/>
    </source>
</evidence>
<feature type="transmembrane region" description="Helical" evidence="10">
    <location>
        <begin position="133"/>
        <end position="155"/>
    </location>
</feature>
<dbReference type="PANTHER" id="PTHR43302:SF5">
    <property type="entry name" value="TRANSPORTER ARSB-RELATED"/>
    <property type="match status" value="1"/>
</dbReference>
<dbReference type="PRINTS" id="PR00758">
    <property type="entry name" value="ARSENICPUMP"/>
</dbReference>